<gene>
    <name evidence="3" type="ORF">MARA_36770</name>
</gene>
<dbReference type="AlphaFoldDB" id="A0A7I7S1W6"/>
<dbReference type="PRINTS" id="PR00080">
    <property type="entry name" value="SDRFAMILY"/>
</dbReference>
<dbReference type="InterPro" id="IPR057326">
    <property type="entry name" value="KR_dom"/>
</dbReference>
<sequence length="276" mass="29393">MPSVLVTGAARGIGRTITEHLAASGWDVIAGVRTDADAAAIGDVAPGRVTPVILDVTKDEDVAALATALPDRLDAVVNNAGVVVSGAMETVSTDDWRRQFDVNVVGQMAVTRAVLPRLRASRGRVVFVSSVNGQLVMPMLGAYCASKFALEAAAEALRMELRPWGIGVSVVEPAQTDTDMWRQADAMVVDAENSLSPEQRTLYGRHIAGMKKMIPIAQRMTVAPETVAGVVERALTARRPRPRYIVGAGPKLQVAVMTNLPIAVRDRVLRKVAGQP</sequence>
<dbReference type="SUPFAM" id="SSF51735">
    <property type="entry name" value="NAD(P)-binding Rossmann-fold domains"/>
    <property type="match status" value="1"/>
</dbReference>
<dbReference type="Pfam" id="PF00106">
    <property type="entry name" value="adh_short"/>
    <property type="match status" value="1"/>
</dbReference>
<evidence type="ECO:0000256" key="1">
    <source>
        <dbReference type="RuleBase" id="RU000363"/>
    </source>
</evidence>
<dbReference type="InterPro" id="IPR036291">
    <property type="entry name" value="NAD(P)-bd_dom_sf"/>
</dbReference>
<dbReference type="SMART" id="SM00822">
    <property type="entry name" value="PKS_KR"/>
    <property type="match status" value="1"/>
</dbReference>
<dbReference type="PRINTS" id="PR00081">
    <property type="entry name" value="GDHRDH"/>
</dbReference>
<name>A0A7I7S1W6_9MYCO</name>
<comment type="similarity">
    <text evidence="1">Belongs to the short-chain dehydrogenases/reductases (SDR) family.</text>
</comment>
<dbReference type="Proteomes" id="UP000467428">
    <property type="component" value="Chromosome"/>
</dbReference>
<organism evidence="3 4">
    <name type="scientific">Mycolicibacterium arabiense</name>
    <dbReference type="NCBI Taxonomy" id="1286181"/>
    <lineage>
        <taxon>Bacteria</taxon>
        <taxon>Bacillati</taxon>
        <taxon>Actinomycetota</taxon>
        <taxon>Actinomycetes</taxon>
        <taxon>Mycobacteriales</taxon>
        <taxon>Mycobacteriaceae</taxon>
        <taxon>Mycolicibacterium</taxon>
    </lineage>
</organism>
<geneLocation type="plasmid" evidence="4">
    <name>pjcm18538 dna</name>
</geneLocation>
<dbReference type="RefSeq" id="WP_163919718.1">
    <property type="nucleotide sequence ID" value="NZ_AP022593.1"/>
</dbReference>
<evidence type="ECO:0000313" key="3">
    <source>
        <dbReference type="EMBL" id="BBY50209.1"/>
    </source>
</evidence>
<keyword evidence="4" id="KW-1185">Reference proteome</keyword>
<dbReference type="PANTHER" id="PTHR43313">
    <property type="entry name" value="SHORT-CHAIN DEHYDROGENASE/REDUCTASE FAMILY 9C"/>
    <property type="match status" value="1"/>
</dbReference>
<protein>
    <submittedName>
        <fullName evidence="3">Short-chain dehydrogenase</fullName>
    </submittedName>
</protein>
<dbReference type="PANTHER" id="PTHR43313:SF1">
    <property type="entry name" value="3BETA-HYDROXYSTEROID DEHYDROGENASE DHS-16"/>
    <property type="match status" value="1"/>
</dbReference>
<reference evidence="3 4" key="1">
    <citation type="journal article" date="2019" name="Emerg. Microbes Infect.">
        <title>Comprehensive subspecies identification of 175 nontuberculous mycobacteria species based on 7547 genomic profiles.</title>
        <authorList>
            <person name="Matsumoto Y."/>
            <person name="Kinjo T."/>
            <person name="Motooka D."/>
            <person name="Nabeya D."/>
            <person name="Jung N."/>
            <person name="Uechi K."/>
            <person name="Horii T."/>
            <person name="Iida T."/>
            <person name="Fujita J."/>
            <person name="Nakamura S."/>
        </authorList>
    </citation>
    <scope>NUCLEOTIDE SEQUENCE [LARGE SCALE GENOMIC DNA]</scope>
    <source>
        <strain evidence="3 4">JCM 18538</strain>
    </source>
</reference>
<proteinExistence type="inferred from homology"/>
<dbReference type="EMBL" id="AP022593">
    <property type="protein sequence ID" value="BBY50209.1"/>
    <property type="molecule type" value="Genomic_DNA"/>
</dbReference>
<dbReference type="KEGG" id="marz:MARA_36770"/>
<dbReference type="InterPro" id="IPR002347">
    <property type="entry name" value="SDR_fam"/>
</dbReference>
<dbReference type="Gene3D" id="3.40.50.720">
    <property type="entry name" value="NAD(P)-binding Rossmann-like Domain"/>
    <property type="match status" value="1"/>
</dbReference>
<evidence type="ECO:0000313" key="4">
    <source>
        <dbReference type="Proteomes" id="UP000467428"/>
    </source>
</evidence>
<accession>A0A7I7S1W6</accession>
<feature type="domain" description="Ketoreductase" evidence="2">
    <location>
        <begin position="2"/>
        <end position="184"/>
    </location>
</feature>
<dbReference type="GO" id="GO:0016491">
    <property type="term" value="F:oxidoreductase activity"/>
    <property type="evidence" value="ECO:0007669"/>
    <property type="project" value="TreeGrafter"/>
</dbReference>
<evidence type="ECO:0000259" key="2">
    <source>
        <dbReference type="SMART" id="SM00822"/>
    </source>
</evidence>
<dbReference type="GO" id="GO:0008202">
    <property type="term" value="P:steroid metabolic process"/>
    <property type="evidence" value="ECO:0007669"/>
    <property type="project" value="TreeGrafter"/>
</dbReference>